<dbReference type="NCBIfam" id="NF040481">
    <property type="entry name" value="YdcK_fam"/>
    <property type="match status" value="1"/>
</dbReference>
<reference evidence="3 4" key="1">
    <citation type="submission" date="2018-03" db="EMBL/GenBank/DDBJ databases">
        <title>Draft genome sequence of the first documented clinical Siccibacter turicensis isolate in Austria.</title>
        <authorList>
            <person name="Lepuschitz S."/>
            <person name="Pekard-Amenitsch S."/>
            <person name="Haunold R."/>
            <person name="Schill S."/>
            <person name="Mach R."/>
            <person name="Allerberger F."/>
            <person name="Ruppitsch W."/>
            <person name="Forsythe S.J."/>
        </authorList>
    </citation>
    <scope>NUCLEOTIDE SEQUENCE [LARGE SCALE GENOMIC DNA]</scope>
    <source>
        <strain evidence="3 4">6100069499-17</strain>
    </source>
</reference>
<dbReference type="SUPFAM" id="SSF51161">
    <property type="entry name" value="Trimeric LpxA-like enzymes"/>
    <property type="match status" value="1"/>
</dbReference>
<evidence type="ECO:0000256" key="2">
    <source>
        <dbReference type="ARBA" id="ARBA00023315"/>
    </source>
</evidence>
<dbReference type="GO" id="GO:0016779">
    <property type="term" value="F:nucleotidyltransferase activity"/>
    <property type="evidence" value="ECO:0007669"/>
    <property type="project" value="UniProtKB-ARBA"/>
</dbReference>
<name>A0A2P8VLF8_9ENTR</name>
<evidence type="ECO:0000256" key="1">
    <source>
        <dbReference type="ARBA" id="ARBA00022679"/>
    </source>
</evidence>
<protein>
    <recommendedName>
        <fullName evidence="5">Acetyltransferase</fullName>
    </recommendedName>
</protein>
<dbReference type="InterPro" id="IPR050065">
    <property type="entry name" value="GlmU-like"/>
</dbReference>
<dbReference type="STRING" id="1388748.GCA_000463155_02838"/>
<dbReference type="Gene3D" id="2.160.10.10">
    <property type="entry name" value="Hexapeptide repeat proteins"/>
    <property type="match status" value="1"/>
</dbReference>
<accession>A0A2P8VLF8</accession>
<organism evidence="3 4">
    <name type="scientific">Siccibacter turicensis</name>
    <dbReference type="NCBI Taxonomy" id="357233"/>
    <lineage>
        <taxon>Bacteria</taxon>
        <taxon>Pseudomonadati</taxon>
        <taxon>Pseudomonadota</taxon>
        <taxon>Gammaproteobacteria</taxon>
        <taxon>Enterobacterales</taxon>
        <taxon>Enterobacteriaceae</taxon>
        <taxon>Siccibacter</taxon>
    </lineage>
</organism>
<evidence type="ECO:0000313" key="4">
    <source>
        <dbReference type="Proteomes" id="UP000240212"/>
    </source>
</evidence>
<sequence length="326" mass="35123">MNKYELNPVSQRVTVELNGEKQWTEMHQIRALRDFSDVTAGSCGGWVADASCLSQHGDCWIYAENSLVLAGAHIDGNARVTGTCTVGDGVRITDNAWVDNATLSDGAEIAGSATVQHSTVRGRCSIRDEARVINQSEVYAAQGMTTDATQILQIYHQATVDHSRVVHQAQIYGRAIVRHAFVEHRAEVFDDALLLGNDDNNVWVCDCAAVYGQARISAGTGEDQSPTLRYSSRVHGSAVIEGDCLLRHQVEVYGSAVLSGGPIMLDEGVTLCGSARVIGNVLIEHQVTISEEAVVEGCDGETLHLRGPKAIGGAQRITRTPFYGVF</sequence>
<dbReference type="PANTHER" id="PTHR43584">
    <property type="entry name" value="NUCLEOTIDYL TRANSFERASE"/>
    <property type="match status" value="1"/>
</dbReference>
<evidence type="ECO:0008006" key="5">
    <source>
        <dbReference type="Google" id="ProtNLM"/>
    </source>
</evidence>
<dbReference type="EMBL" id="PYEP01000003">
    <property type="protein sequence ID" value="PSN08376.1"/>
    <property type="molecule type" value="Genomic_DNA"/>
</dbReference>
<keyword evidence="1" id="KW-0808">Transferase</keyword>
<dbReference type="PANTHER" id="PTHR43584:SF2">
    <property type="entry name" value="NUCLEOSIDE-DIPHOSPHATE-SUGAR PYROPHOSPHORYLASES"/>
    <property type="match status" value="1"/>
</dbReference>
<dbReference type="AlphaFoldDB" id="A0A2P8VLF8"/>
<dbReference type="Pfam" id="PF18836">
    <property type="entry name" value="B_solenoid_ydck"/>
    <property type="match status" value="1"/>
</dbReference>
<evidence type="ECO:0000313" key="3">
    <source>
        <dbReference type="EMBL" id="PSN08376.1"/>
    </source>
</evidence>
<comment type="caution">
    <text evidence="3">The sequence shown here is derived from an EMBL/GenBank/DDBJ whole genome shotgun (WGS) entry which is preliminary data.</text>
</comment>
<keyword evidence="4" id="KW-1185">Reference proteome</keyword>
<dbReference type="InterPro" id="IPR040831">
    <property type="entry name" value="B_solenoid_ydck_rpt"/>
</dbReference>
<keyword evidence="2" id="KW-0012">Acyltransferase</keyword>
<gene>
    <name evidence="3" type="ORF">C7G83_09420</name>
</gene>
<dbReference type="InterPro" id="IPR011004">
    <property type="entry name" value="Trimer_LpxA-like_sf"/>
</dbReference>
<dbReference type="GO" id="GO:0016746">
    <property type="term" value="F:acyltransferase activity"/>
    <property type="evidence" value="ECO:0007669"/>
    <property type="project" value="UniProtKB-KW"/>
</dbReference>
<dbReference type="OrthoDB" id="9806595at2"/>
<dbReference type="InterPro" id="IPR048014">
    <property type="entry name" value="YdcK-like"/>
</dbReference>
<dbReference type="Proteomes" id="UP000240212">
    <property type="component" value="Unassembled WGS sequence"/>
</dbReference>
<proteinExistence type="predicted"/>
<dbReference type="RefSeq" id="WP_106877018.1">
    <property type="nucleotide sequence ID" value="NZ_PYEP01000003.1"/>
</dbReference>